<organism evidence="4 5">
    <name type="scientific">Methylobacterium durans</name>
    <dbReference type="NCBI Taxonomy" id="2202825"/>
    <lineage>
        <taxon>Bacteria</taxon>
        <taxon>Pseudomonadati</taxon>
        <taxon>Pseudomonadota</taxon>
        <taxon>Alphaproteobacteria</taxon>
        <taxon>Hyphomicrobiales</taxon>
        <taxon>Methylobacteriaceae</taxon>
        <taxon>Methylobacterium</taxon>
    </lineage>
</organism>
<proteinExistence type="inferred from homology"/>
<dbReference type="InterPro" id="IPR029052">
    <property type="entry name" value="Metallo-depent_PP-like"/>
</dbReference>
<evidence type="ECO:0000313" key="4">
    <source>
        <dbReference type="EMBL" id="AWN44628.1"/>
    </source>
</evidence>
<dbReference type="KEGG" id="mets:DK389_17975"/>
<gene>
    <name evidence="4" type="ORF">DK389_17975</name>
</gene>
<evidence type="ECO:0000256" key="2">
    <source>
        <dbReference type="SAM" id="MobiDB-lite"/>
    </source>
</evidence>
<evidence type="ECO:0000313" key="5">
    <source>
        <dbReference type="Proteomes" id="UP000245926"/>
    </source>
</evidence>
<evidence type="ECO:0000259" key="3">
    <source>
        <dbReference type="Pfam" id="PF12850"/>
    </source>
</evidence>
<dbReference type="Gene3D" id="3.60.21.10">
    <property type="match status" value="1"/>
</dbReference>
<reference evidence="5" key="1">
    <citation type="submission" date="2018-05" db="EMBL/GenBank/DDBJ databases">
        <title>Complete Genome Sequence of Methylobacterium sp. 17SD2-17.</title>
        <authorList>
            <person name="Srinivasan S."/>
        </authorList>
    </citation>
    <scope>NUCLEOTIDE SEQUENCE [LARGE SCALE GENOMIC DNA]</scope>
    <source>
        <strain evidence="5">17SD2-17</strain>
    </source>
</reference>
<comment type="similarity">
    <text evidence="1">Belongs to the metallophosphoesterase superfamily. YfcE family.</text>
</comment>
<protein>
    <submittedName>
        <fullName evidence="4">Metallophosphoesterase</fullName>
    </submittedName>
</protein>
<dbReference type="Proteomes" id="UP000245926">
    <property type="component" value="Chromosome"/>
</dbReference>
<dbReference type="InterPro" id="IPR024654">
    <property type="entry name" value="Calcineurin-like_PHP_lpxH"/>
</dbReference>
<keyword evidence="5" id="KW-1185">Reference proteome</keyword>
<sequence length="184" mass="20073">MAIYFTSDTHFGDPRILRLDRRPFPDLASHDAALITNWNAVVSADDTVWHLGDFALGPSDVRVAEILGGLAGIKHLIRGNNDGPGTLAAPGWASVAHYAEVTVEERRLVLCHYAFRTWNGIGRGALNLHGHSHGQLRPMPKQYDVGVDAQGFAPVTLPAILASRRRSKSAPDAEPSPQRRRLST</sequence>
<dbReference type="OrthoDB" id="5380073at2"/>
<dbReference type="AlphaFoldDB" id="A0A2U8WGG9"/>
<dbReference type="RefSeq" id="WP_109896528.1">
    <property type="nucleotide sequence ID" value="NZ_CP029550.1"/>
</dbReference>
<accession>A0A2U8WGG9</accession>
<dbReference type="SUPFAM" id="SSF56300">
    <property type="entry name" value="Metallo-dependent phosphatases"/>
    <property type="match status" value="1"/>
</dbReference>
<evidence type="ECO:0000256" key="1">
    <source>
        <dbReference type="ARBA" id="ARBA00008950"/>
    </source>
</evidence>
<dbReference type="EMBL" id="CP029550">
    <property type="protein sequence ID" value="AWN44628.1"/>
    <property type="molecule type" value="Genomic_DNA"/>
</dbReference>
<name>A0A2U8WGG9_9HYPH</name>
<feature type="domain" description="Calcineurin-like phosphoesterase" evidence="3">
    <location>
        <begin position="1"/>
        <end position="133"/>
    </location>
</feature>
<feature type="region of interest" description="Disordered" evidence="2">
    <location>
        <begin position="163"/>
        <end position="184"/>
    </location>
</feature>
<dbReference type="Pfam" id="PF12850">
    <property type="entry name" value="Metallophos_2"/>
    <property type="match status" value="1"/>
</dbReference>